<accession>A0ABT0DCG0</accession>
<organism evidence="2 3">
    <name type="scientific">Ancylobacter crimeensis</name>
    <dbReference type="NCBI Taxonomy" id="2579147"/>
    <lineage>
        <taxon>Bacteria</taxon>
        <taxon>Pseudomonadati</taxon>
        <taxon>Pseudomonadota</taxon>
        <taxon>Alphaproteobacteria</taxon>
        <taxon>Hyphomicrobiales</taxon>
        <taxon>Xanthobacteraceae</taxon>
        <taxon>Ancylobacter</taxon>
    </lineage>
</organism>
<reference evidence="2 3" key="1">
    <citation type="submission" date="2022-04" db="EMBL/GenBank/DDBJ databases">
        <authorList>
            <person name="Grouzdev D.S."/>
            <person name="Pantiukh K.S."/>
            <person name="Krutkina M.S."/>
        </authorList>
    </citation>
    <scope>NUCLEOTIDE SEQUENCE [LARGE SCALE GENOMIC DNA]</scope>
    <source>
        <strain evidence="2 3">6x-1</strain>
    </source>
</reference>
<feature type="transmembrane region" description="Helical" evidence="1">
    <location>
        <begin position="12"/>
        <end position="30"/>
    </location>
</feature>
<proteinExistence type="predicted"/>
<keyword evidence="1" id="KW-0812">Transmembrane</keyword>
<comment type="caution">
    <text evidence="2">The sequence shown here is derived from an EMBL/GenBank/DDBJ whole genome shotgun (WGS) entry which is preliminary data.</text>
</comment>
<keyword evidence="1" id="KW-1133">Transmembrane helix</keyword>
<feature type="transmembrane region" description="Helical" evidence="1">
    <location>
        <begin position="86"/>
        <end position="115"/>
    </location>
</feature>
<sequence length="125" mass="12923">MSTRTFLPGPRISNLVVALGVGALGWATYLRYGVLEQSAVGQACASVVTGTCRVRAATLSLIEVSAFGIAALILAALHLVRPSVSLFTLALMASAMGVVFYNANTAGLAIGLLLISFARSWRAPA</sequence>
<evidence type="ECO:0008006" key="4">
    <source>
        <dbReference type="Google" id="ProtNLM"/>
    </source>
</evidence>
<keyword evidence="1" id="KW-0472">Membrane</keyword>
<dbReference type="RefSeq" id="WP_247029547.1">
    <property type="nucleotide sequence ID" value="NZ_JALKCH010000007.1"/>
</dbReference>
<keyword evidence="3" id="KW-1185">Reference proteome</keyword>
<dbReference type="Proteomes" id="UP001203284">
    <property type="component" value="Unassembled WGS sequence"/>
</dbReference>
<evidence type="ECO:0000313" key="3">
    <source>
        <dbReference type="Proteomes" id="UP001203284"/>
    </source>
</evidence>
<protein>
    <recommendedName>
        <fullName evidence="4">Vitamin K epoxide reductase domain-containing protein</fullName>
    </recommendedName>
</protein>
<feature type="transmembrane region" description="Helical" evidence="1">
    <location>
        <begin position="61"/>
        <end position="80"/>
    </location>
</feature>
<name>A0ABT0DCG0_9HYPH</name>
<dbReference type="EMBL" id="JALKCH010000007">
    <property type="protein sequence ID" value="MCK0197655.1"/>
    <property type="molecule type" value="Genomic_DNA"/>
</dbReference>
<evidence type="ECO:0000256" key="1">
    <source>
        <dbReference type="SAM" id="Phobius"/>
    </source>
</evidence>
<gene>
    <name evidence="2" type="ORF">MWN34_12100</name>
</gene>
<evidence type="ECO:0000313" key="2">
    <source>
        <dbReference type="EMBL" id="MCK0197655.1"/>
    </source>
</evidence>